<feature type="region of interest" description="Disordered" evidence="5">
    <location>
        <begin position="247"/>
        <end position="267"/>
    </location>
</feature>
<proteinExistence type="predicted"/>
<evidence type="ECO:0000256" key="1">
    <source>
        <dbReference type="ARBA" id="ARBA00022723"/>
    </source>
</evidence>
<keyword evidence="2 4" id="KW-0863">Zinc-finger</keyword>
<feature type="compositionally biased region" description="Acidic residues" evidence="5">
    <location>
        <begin position="591"/>
        <end position="600"/>
    </location>
</feature>
<feature type="compositionally biased region" description="Acidic residues" evidence="5">
    <location>
        <begin position="457"/>
        <end position="468"/>
    </location>
</feature>
<organism evidence="7 8">
    <name type="scientific">Pseudozyma flocculosa PF-1</name>
    <dbReference type="NCBI Taxonomy" id="1277687"/>
    <lineage>
        <taxon>Eukaryota</taxon>
        <taxon>Fungi</taxon>
        <taxon>Dikarya</taxon>
        <taxon>Basidiomycota</taxon>
        <taxon>Ustilaginomycotina</taxon>
        <taxon>Ustilaginomycetes</taxon>
        <taxon>Ustilaginales</taxon>
        <taxon>Ustilaginaceae</taxon>
        <taxon>Pseudozyma</taxon>
    </lineage>
</organism>
<dbReference type="PROSITE" id="PS00518">
    <property type="entry name" value="ZF_RING_1"/>
    <property type="match status" value="1"/>
</dbReference>
<feature type="compositionally biased region" description="Low complexity" evidence="5">
    <location>
        <begin position="514"/>
        <end position="523"/>
    </location>
</feature>
<feature type="compositionally biased region" description="Basic and acidic residues" evidence="5">
    <location>
        <begin position="581"/>
        <end position="590"/>
    </location>
</feature>
<dbReference type="Proteomes" id="UP000053664">
    <property type="component" value="Unassembled WGS sequence"/>
</dbReference>
<name>A0A061H9T7_9BASI</name>
<reference evidence="7 8" key="1">
    <citation type="journal article" date="2013" name="Plant Cell">
        <title>The transition from a phytopathogenic smut ancestor to an anamorphic biocontrol agent deciphered by comparative whole-genome analysis.</title>
        <authorList>
            <person name="Lefebvre F."/>
            <person name="Joly D.L."/>
            <person name="Labbe C."/>
            <person name="Teichmann B."/>
            <person name="Linning R."/>
            <person name="Belzile F."/>
            <person name="Bakkeren G."/>
            <person name="Belanger R.R."/>
        </authorList>
    </citation>
    <scope>NUCLEOTIDE SEQUENCE [LARGE SCALE GENOMIC DNA]</scope>
    <source>
        <strain evidence="7 8">PF-1</strain>
    </source>
</reference>
<feature type="compositionally biased region" description="Low complexity" evidence="5">
    <location>
        <begin position="148"/>
        <end position="168"/>
    </location>
</feature>
<feature type="domain" description="RING-type" evidence="6">
    <location>
        <begin position="211"/>
        <end position="278"/>
    </location>
</feature>
<gene>
    <name evidence="7" type="ORF">PFL1_02872</name>
</gene>
<dbReference type="PROSITE" id="PS50089">
    <property type="entry name" value="ZF_RING_2"/>
    <property type="match status" value="1"/>
</dbReference>
<accession>A0A061H9T7</accession>
<dbReference type="GeneID" id="19316985"/>
<feature type="compositionally biased region" description="Basic and acidic residues" evidence="5">
    <location>
        <begin position="120"/>
        <end position="132"/>
    </location>
</feature>
<keyword evidence="3" id="KW-0862">Zinc</keyword>
<evidence type="ECO:0000256" key="4">
    <source>
        <dbReference type="PROSITE-ProRule" id="PRU00175"/>
    </source>
</evidence>
<dbReference type="OrthoDB" id="6105938at2759"/>
<feature type="compositionally biased region" description="Low complexity" evidence="5">
    <location>
        <begin position="35"/>
        <end position="47"/>
    </location>
</feature>
<dbReference type="Gene3D" id="3.30.40.10">
    <property type="entry name" value="Zinc/RING finger domain, C3HC4 (zinc finger)"/>
    <property type="match status" value="1"/>
</dbReference>
<dbReference type="RefSeq" id="XP_007878576.1">
    <property type="nucleotide sequence ID" value="XM_007880385.1"/>
</dbReference>
<dbReference type="eggNOG" id="KOG2177">
    <property type="taxonomic scope" value="Eukaryota"/>
</dbReference>
<dbReference type="AlphaFoldDB" id="A0A061H9T7"/>
<keyword evidence="1" id="KW-0479">Metal-binding</keyword>
<evidence type="ECO:0000256" key="2">
    <source>
        <dbReference type="ARBA" id="ARBA00022771"/>
    </source>
</evidence>
<feature type="region of interest" description="Disordered" evidence="5">
    <location>
        <begin position="1"/>
        <end position="176"/>
    </location>
</feature>
<feature type="compositionally biased region" description="Acidic residues" evidence="5">
    <location>
        <begin position="483"/>
        <end position="500"/>
    </location>
</feature>
<dbReference type="InterPro" id="IPR018957">
    <property type="entry name" value="Znf_C3HC4_RING-type"/>
</dbReference>
<dbReference type="InterPro" id="IPR001841">
    <property type="entry name" value="Znf_RING"/>
</dbReference>
<sequence length="662" mass="71290">MEAPTTSRAADRKKRSRSAFKDDEGGEAEQQHQESLAADSGSAAAKSAARDDDGLPAVTRQRSASSDRPARKNKKRKANVGAEVIDVSPEATPMADGAAEAEVEQTAEAGPSSSSQTASDARDDGLAGDKGKTKAPGAVAEEGPDTEQASTQPAAASPSAAAAAVTASISTGDPQELQHEVERLRKELSTKNELIETQRSTIKHIYHQCTCTICLELVWRPFILAPCGHTFCVVCLMSWFTKPLDKEGDLPPGLNAEERAREEQRRTQRRKKTCPACRTELACPPVEIWLVKGMLEKLDSAARTVGTSDCGLPDDTLSSLEIAKARGEDLPAGPKLWEDIFDGRGPRRILYDEGDGVRRCGECASEIWEGVCSNPDCGIEYSDMSDDEYGSDLLLPSDDIHGHFGGYYGGEANGRRHRSPGSDGSRSRDSQFSDSEDDMRSFIEDDLDEDGRRHADDGDDDDEEDDGFIDGPRRIYRQAEAIEISDDEDEDDASTDTDDDGAGRRRRRRRFRSESTMTGSSRGSGREDAADDAIEVSSNSDVSHGYDDDEDGAHDHLRGRRGRGAAGGRLMDSDEESSGGESRRSDHDRAENDDDGDEDMSSIQGGSFAGSDRGEGSFETADGSHSSGSGGSSDGDSDGDGERRSARTGGSRRIIDSDDDDY</sequence>
<feature type="region of interest" description="Disordered" evidence="5">
    <location>
        <begin position="406"/>
        <end position="662"/>
    </location>
</feature>
<evidence type="ECO:0000313" key="7">
    <source>
        <dbReference type="EMBL" id="EPQ29652.1"/>
    </source>
</evidence>
<dbReference type="EMBL" id="KE361630">
    <property type="protein sequence ID" value="EPQ29652.1"/>
    <property type="molecule type" value="Genomic_DNA"/>
</dbReference>
<evidence type="ECO:0000256" key="5">
    <source>
        <dbReference type="SAM" id="MobiDB-lite"/>
    </source>
</evidence>
<evidence type="ECO:0000256" key="3">
    <source>
        <dbReference type="ARBA" id="ARBA00022833"/>
    </source>
</evidence>
<protein>
    <recommendedName>
        <fullName evidence="6">RING-type domain-containing protein</fullName>
    </recommendedName>
</protein>
<evidence type="ECO:0000259" key="6">
    <source>
        <dbReference type="PROSITE" id="PS50089"/>
    </source>
</evidence>
<evidence type="ECO:0000313" key="8">
    <source>
        <dbReference type="Proteomes" id="UP000053664"/>
    </source>
</evidence>
<dbReference type="HOGENOM" id="CLU_414538_0_0_1"/>
<dbReference type="SUPFAM" id="SSF57850">
    <property type="entry name" value="RING/U-box"/>
    <property type="match status" value="1"/>
</dbReference>
<dbReference type="Pfam" id="PF00097">
    <property type="entry name" value="zf-C3HC4"/>
    <property type="match status" value="1"/>
</dbReference>
<dbReference type="KEGG" id="pfp:PFL1_02872"/>
<dbReference type="GO" id="GO:0008270">
    <property type="term" value="F:zinc ion binding"/>
    <property type="evidence" value="ECO:0007669"/>
    <property type="project" value="UniProtKB-KW"/>
</dbReference>
<dbReference type="InterPro" id="IPR013083">
    <property type="entry name" value="Znf_RING/FYVE/PHD"/>
</dbReference>
<dbReference type="SMART" id="SM00184">
    <property type="entry name" value="RING"/>
    <property type="match status" value="1"/>
</dbReference>
<feature type="compositionally biased region" description="Basic and acidic residues" evidence="5">
    <location>
        <begin position="256"/>
        <end position="266"/>
    </location>
</feature>
<dbReference type="InterPro" id="IPR017907">
    <property type="entry name" value="Znf_RING_CS"/>
</dbReference>